<protein>
    <submittedName>
        <fullName evidence="3">Uncharacterized protein</fullName>
    </submittedName>
</protein>
<gene>
    <name evidence="3" type="ORF">GUJ93_ZPchr0001g30749</name>
</gene>
<evidence type="ECO:0000313" key="4">
    <source>
        <dbReference type="Proteomes" id="UP000729402"/>
    </source>
</evidence>
<organism evidence="3 4">
    <name type="scientific">Zizania palustris</name>
    <name type="common">Northern wild rice</name>
    <dbReference type="NCBI Taxonomy" id="103762"/>
    <lineage>
        <taxon>Eukaryota</taxon>
        <taxon>Viridiplantae</taxon>
        <taxon>Streptophyta</taxon>
        <taxon>Embryophyta</taxon>
        <taxon>Tracheophyta</taxon>
        <taxon>Spermatophyta</taxon>
        <taxon>Magnoliopsida</taxon>
        <taxon>Liliopsida</taxon>
        <taxon>Poales</taxon>
        <taxon>Poaceae</taxon>
        <taxon>BOP clade</taxon>
        <taxon>Oryzoideae</taxon>
        <taxon>Oryzeae</taxon>
        <taxon>Zizaniinae</taxon>
        <taxon>Zizania</taxon>
    </lineage>
</organism>
<name>A0A8J5RA93_ZIZPA</name>
<evidence type="ECO:0000256" key="2">
    <source>
        <dbReference type="SAM" id="SignalP"/>
    </source>
</evidence>
<proteinExistence type="predicted"/>
<feature type="signal peptide" evidence="2">
    <location>
        <begin position="1"/>
        <end position="26"/>
    </location>
</feature>
<reference evidence="3" key="2">
    <citation type="submission" date="2021-02" db="EMBL/GenBank/DDBJ databases">
        <authorList>
            <person name="Kimball J.A."/>
            <person name="Haas M.W."/>
            <person name="Macchietto M."/>
            <person name="Kono T."/>
            <person name="Duquette J."/>
            <person name="Shao M."/>
        </authorList>
    </citation>
    <scope>NUCLEOTIDE SEQUENCE</scope>
    <source>
        <tissue evidence="3">Fresh leaf tissue</tissue>
    </source>
</reference>
<dbReference type="Proteomes" id="UP000729402">
    <property type="component" value="Unassembled WGS sequence"/>
</dbReference>
<dbReference type="AlphaFoldDB" id="A0A8J5RA93"/>
<dbReference type="EMBL" id="JAAALK010000288">
    <property type="protein sequence ID" value="KAG8055025.1"/>
    <property type="molecule type" value="Genomic_DNA"/>
</dbReference>
<feature type="chain" id="PRO_5035153936" evidence="2">
    <location>
        <begin position="27"/>
        <end position="90"/>
    </location>
</feature>
<keyword evidence="4" id="KW-1185">Reference proteome</keyword>
<dbReference type="OrthoDB" id="669437at2759"/>
<evidence type="ECO:0000313" key="3">
    <source>
        <dbReference type="EMBL" id="KAG8055025.1"/>
    </source>
</evidence>
<accession>A0A8J5RA93</accession>
<reference evidence="3" key="1">
    <citation type="journal article" date="2021" name="bioRxiv">
        <title>Whole Genome Assembly and Annotation of Northern Wild Rice, Zizania palustris L., Supports a Whole Genome Duplication in the Zizania Genus.</title>
        <authorList>
            <person name="Haas M."/>
            <person name="Kono T."/>
            <person name="Macchietto M."/>
            <person name="Millas R."/>
            <person name="McGilp L."/>
            <person name="Shao M."/>
            <person name="Duquette J."/>
            <person name="Hirsch C.N."/>
            <person name="Kimball J."/>
        </authorList>
    </citation>
    <scope>NUCLEOTIDE SEQUENCE</scope>
    <source>
        <tissue evidence="3">Fresh leaf tissue</tissue>
    </source>
</reference>
<comment type="caution">
    <text evidence="3">The sequence shown here is derived from an EMBL/GenBank/DDBJ whole genome shotgun (WGS) entry which is preliminary data.</text>
</comment>
<keyword evidence="2" id="KW-0732">Signal</keyword>
<sequence length="90" mass="10029">MRSARIRACFLSALLLLHHCFLSSQAARVPEERFLPRKLLQNVLIKSSSENARAFREAELIDDESSNKAGIEGAEGLKKETPSKANPIHN</sequence>
<feature type="region of interest" description="Disordered" evidence="1">
    <location>
        <begin position="61"/>
        <end position="90"/>
    </location>
</feature>
<evidence type="ECO:0000256" key="1">
    <source>
        <dbReference type="SAM" id="MobiDB-lite"/>
    </source>
</evidence>